<dbReference type="SUPFAM" id="SSF47240">
    <property type="entry name" value="Ferritin-like"/>
    <property type="match status" value="1"/>
</dbReference>
<name>A0ABD5YUK1_9EURY</name>
<dbReference type="RefSeq" id="WP_248908749.1">
    <property type="nucleotide sequence ID" value="NZ_CP109979.1"/>
</dbReference>
<evidence type="ECO:0000313" key="1">
    <source>
        <dbReference type="EMBL" id="MFC7191185.1"/>
    </source>
</evidence>
<dbReference type="InterPro" id="IPR012347">
    <property type="entry name" value="Ferritin-like"/>
</dbReference>
<keyword evidence="2" id="KW-1185">Reference proteome</keyword>
<organism evidence="1 2">
    <name type="scientific">Halocatena marina</name>
    <dbReference type="NCBI Taxonomy" id="2934937"/>
    <lineage>
        <taxon>Archaea</taxon>
        <taxon>Methanobacteriati</taxon>
        <taxon>Methanobacteriota</taxon>
        <taxon>Stenosarchaea group</taxon>
        <taxon>Halobacteria</taxon>
        <taxon>Halobacteriales</taxon>
        <taxon>Natronomonadaceae</taxon>
        <taxon>Halocatena</taxon>
    </lineage>
</organism>
<sequence length="211" mass="23074">MTVESDSFVEAVREENRTALSRLGSSKALYADTQGEMETEEVLQAGATAEQAAMATFEQWADTEDGEAADVFRESAAEEQEHYDTVRDQLDAHDADASELPAIQAYLRDLDDTIARVGGFIGRTLAAEKSKEQMTAFFVGQADPQTSQLFREMGDDLDAQLERGLALLESCCETDEDRAHALEAASGAIQTAYEEYTDRLEGMGVNPKPVC</sequence>
<dbReference type="CDD" id="cd00657">
    <property type="entry name" value="Ferritin_like"/>
    <property type="match status" value="1"/>
</dbReference>
<dbReference type="GeneID" id="76200898"/>
<dbReference type="EMBL" id="JBHTAX010000001">
    <property type="protein sequence ID" value="MFC7191185.1"/>
    <property type="molecule type" value="Genomic_DNA"/>
</dbReference>
<dbReference type="Proteomes" id="UP001596417">
    <property type="component" value="Unassembled WGS sequence"/>
</dbReference>
<reference evidence="1 2" key="1">
    <citation type="journal article" date="2019" name="Int. J. Syst. Evol. Microbiol.">
        <title>The Global Catalogue of Microorganisms (GCM) 10K type strain sequencing project: providing services to taxonomists for standard genome sequencing and annotation.</title>
        <authorList>
            <consortium name="The Broad Institute Genomics Platform"/>
            <consortium name="The Broad Institute Genome Sequencing Center for Infectious Disease"/>
            <person name="Wu L."/>
            <person name="Ma J."/>
        </authorList>
    </citation>
    <scope>NUCLEOTIDE SEQUENCE [LARGE SCALE GENOMIC DNA]</scope>
    <source>
        <strain evidence="1 2">RDMS1</strain>
    </source>
</reference>
<proteinExistence type="predicted"/>
<dbReference type="AlphaFoldDB" id="A0ABD5YUK1"/>
<protein>
    <submittedName>
        <fullName evidence="1">Rubrerythrin family protein</fullName>
    </submittedName>
</protein>
<dbReference type="Gene3D" id="1.20.1260.10">
    <property type="match status" value="1"/>
</dbReference>
<gene>
    <name evidence="1" type="ORF">ACFQL7_16150</name>
</gene>
<evidence type="ECO:0000313" key="2">
    <source>
        <dbReference type="Proteomes" id="UP001596417"/>
    </source>
</evidence>
<dbReference type="InterPro" id="IPR009078">
    <property type="entry name" value="Ferritin-like_SF"/>
</dbReference>
<accession>A0ABD5YUK1</accession>
<comment type="caution">
    <text evidence="1">The sequence shown here is derived from an EMBL/GenBank/DDBJ whole genome shotgun (WGS) entry which is preliminary data.</text>
</comment>